<feature type="compositionally biased region" description="Basic and acidic residues" evidence="1">
    <location>
        <begin position="52"/>
        <end position="64"/>
    </location>
</feature>
<keyword evidence="3" id="KW-1185">Reference proteome</keyword>
<proteinExistence type="predicted"/>
<evidence type="ECO:0000313" key="2">
    <source>
        <dbReference type="EMBL" id="MCE4553242.1"/>
    </source>
</evidence>
<accession>A0ABS8XQR4</accession>
<dbReference type="EMBL" id="JAJTWU010000001">
    <property type="protein sequence ID" value="MCE4553242.1"/>
    <property type="molecule type" value="Genomic_DNA"/>
</dbReference>
<evidence type="ECO:0000256" key="1">
    <source>
        <dbReference type="SAM" id="MobiDB-lite"/>
    </source>
</evidence>
<dbReference type="Proteomes" id="UP001200741">
    <property type="component" value="Unassembled WGS sequence"/>
</dbReference>
<protein>
    <submittedName>
        <fullName evidence="2">Uncharacterized protein</fullName>
    </submittedName>
</protein>
<organism evidence="2 3">
    <name type="scientific">Pelomonas cellulosilytica</name>
    <dbReference type="NCBI Taxonomy" id="2906762"/>
    <lineage>
        <taxon>Bacteria</taxon>
        <taxon>Pseudomonadati</taxon>
        <taxon>Pseudomonadota</taxon>
        <taxon>Betaproteobacteria</taxon>
        <taxon>Burkholderiales</taxon>
        <taxon>Sphaerotilaceae</taxon>
        <taxon>Roseateles</taxon>
    </lineage>
</organism>
<sequence length="121" mass="13646">MLDLAAQMLALTSTWTPRPAHLRLDVGDHLQVADSVEKLDLRSRARCRRKFDRSDRSRINDRPLGDGLSTPGKVHQGRRAEFFNRIGRRPSFAAGDGRSRAGERAISYRFAVMRLDQAALS</sequence>
<name>A0ABS8XQR4_9BURK</name>
<reference evidence="2 3" key="1">
    <citation type="submission" date="2021-12" db="EMBL/GenBank/DDBJ databases">
        <title>Genome seq of P8.</title>
        <authorList>
            <person name="Seo T."/>
        </authorList>
    </citation>
    <scope>NUCLEOTIDE SEQUENCE [LARGE SCALE GENOMIC DNA]</scope>
    <source>
        <strain evidence="2 3">P8</strain>
    </source>
</reference>
<comment type="caution">
    <text evidence="2">The sequence shown here is derived from an EMBL/GenBank/DDBJ whole genome shotgun (WGS) entry which is preliminary data.</text>
</comment>
<gene>
    <name evidence="2" type="ORF">LXT13_02110</name>
</gene>
<evidence type="ECO:0000313" key="3">
    <source>
        <dbReference type="Proteomes" id="UP001200741"/>
    </source>
</evidence>
<feature type="region of interest" description="Disordered" evidence="1">
    <location>
        <begin position="52"/>
        <end position="74"/>
    </location>
</feature>
<dbReference type="RefSeq" id="WP_233369950.1">
    <property type="nucleotide sequence ID" value="NZ_JAJTWU010000001.1"/>
</dbReference>